<accession>A0A6B8RTC8</accession>
<evidence type="ECO:0000256" key="1">
    <source>
        <dbReference type="ARBA" id="ARBA00001539"/>
    </source>
</evidence>
<dbReference type="EC" id="4.2.1.46" evidence="4 8"/>
<dbReference type="EMBL" id="CP034235">
    <property type="protein sequence ID" value="QGQ98468.1"/>
    <property type="molecule type" value="Genomic_DNA"/>
</dbReference>
<dbReference type="PROSITE" id="PS00061">
    <property type="entry name" value="ADH_SHORT"/>
    <property type="match status" value="1"/>
</dbReference>
<dbReference type="RefSeq" id="WP_155703575.1">
    <property type="nucleotide sequence ID" value="NZ_CP034235.1"/>
</dbReference>
<evidence type="ECO:0000256" key="2">
    <source>
        <dbReference type="ARBA" id="ARBA00001911"/>
    </source>
</evidence>
<dbReference type="PANTHER" id="PTHR43000">
    <property type="entry name" value="DTDP-D-GLUCOSE 4,6-DEHYDRATASE-RELATED"/>
    <property type="match status" value="1"/>
</dbReference>
<reference evidence="11" key="1">
    <citation type="submission" date="2018-11" db="EMBL/GenBank/DDBJ databases">
        <title>Complete genome sequence of Paenibacillus sp. ML311-T8.</title>
        <authorList>
            <person name="Nam Y.-D."/>
            <person name="Kang J."/>
            <person name="Chung W.-H."/>
            <person name="Park Y.S."/>
        </authorList>
    </citation>
    <scope>NUCLEOTIDE SEQUENCE [LARGE SCALE GENOMIC DNA]</scope>
    <source>
        <strain evidence="11">ML311-T8</strain>
    </source>
</reference>
<name>A0A6B8RTC8_9BACL</name>
<evidence type="ECO:0000313" key="11">
    <source>
        <dbReference type="Proteomes" id="UP000426246"/>
    </source>
</evidence>
<evidence type="ECO:0000256" key="3">
    <source>
        <dbReference type="ARBA" id="ARBA00008178"/>
    </source>
</evidence>
<dbReference type="KEGG" id="ppsc:EHS13_28100"/>
<keyword evidence="7 8" id="KW-0456">Lyase</keyword>
<evidence type="ECO:0000259" key="9">
    <source>
        <dbReference type="Pfam" id="PF16363"/>
    </source>
</evidence>
<comment type="catalytic activity">
    <reaction evidence="1 8">
        <text>dTDP-alpha-D-glucose = dTDP-4-dehydro-6-deoxy-alpha-D-glucose + H2O</text>
        <dbReference type="Rhea" id="RHEA:17221"/>
        <dbReference type="ChEBI" id="CHEBI:15377"/>
        <dbReference type="ChEBI" id="CHEBI:57477"/>
        <dbReference type="ChEBI" id="CHEBI:57649"/>
        <dbReference type="EC" id="4.2.1.46"/>
    </reaction>
</comment>
<protein>
    <recommendedName>
        <fullName evidence="5 8">dTDP-glucose 4,6-dehydratase</fullName>
        <ecNumber evidence="4 8">4.2.1.46</ecNumber>
    </recommendedName>
</protein>
<comment type="cofactor">
    <cofactor evidence="2 8">
        <name>NAD(+)</name>
        <dbReference type="ChEBI" id="CHEBI:57540"/>
    </cofactor>
</comment>
<keyword evidence="6" id="KW-0520">NAD</keyword>
<dbReference type="Pfam" id="PF16363">
    <property type="entry name" value="GDP_Man_Dehyd"/>
    <property type="match status" value="1"/>
</dbReference>
<gene>
    <name evidence="10" type="primary">rfbB</name>
    <name evidence="10" type="ORF">EHS13_28100</name>
</gene>
<feature type="domain" description="NAD(P)-binding" evidence="9">
    <location>
        <begin position="4"/>
        <end position="304"/>
    </location>
</feature>
<dbReference type="Proteomes" id="UP000426246">
    <property type="component" value="Chromosome"/>
</dbReference>
<evidence type="ECO:0000256" key="5">
    <source>
        <dbReference type="ARBA" id="ARBA00016977"/>
    </source>
</evidence>
<organism evidence="10 11">
    <name type="scientific">Paenibacillus psychroresistens</name>
    <dbReference type="NCBI Taxonomy" id="1778678"/>
    <lineage>
        <taxon>Bacteria</taxon>
        <taxon>Bacillati</taxon>
        <taxon>Bacillota</taxon>
        <taxon>Bacilli</taxon>
        <taxon>Bacillales</taxon>
        <taxon>Paenibacillaceae</taxon>
        <taxon>Paenibacillus</taxon>
    </lineage>
</organism>
<dbReference type="InterPro" id="IPR020904">
    <property type="entry name" value="Sc_DH/Rdtase_CS"/>
</dbReference>
<evidence type="ECO:0000256" key="4">
    <source>
        <dbReference type="ARBA" id="ARBA00011990"/>
    </source>
</evidence>
<dbReference type="InterPro" id="IPR005888">
    <property type="entry name" value="dTDP_Gluc_deHydtase"/>
</dbReference>
<dbReference type="InterPro" id="IPR016040">
    <property type="entry name" value="NAD(P)-bd_dom"/>
</dbReference>
<dbReference type="GO" id="GO:0008460">
    <property type="term" value="F:dTDP-glucose 4,6-dehydratase activity"/>
    <property type="evidence" value="ECO:0007669"/>
    <property type="project" value="UniProtKB-EC"/>
</dbReference>
<dbReference type="Gene3D" id="3.90.25.10">
    <property type="entry name" value="UDP-galactose 4-epimerase, domain 1"/>
    <property type="match status" value="1"/>
</dbReference>
<sequence>MKYLVTGGAGFIGSNFIMYILQKHPSVSIINLDALTYAGNLENLESVQDDPRYKFIKGDITDNKLVDEIFESGIDYVVHFAAESHVDRSILDASIFVKTNVMGTQVLLDAAKRYGVTKFVHVSTDEVYGSLGATGLFLEDTPLAPNSPYSASKAGSDLLVRAYHETFGLPVNITRCSNNYGPFQFPEKLIPLMIANALSDKSLPVYGDGLNIRDWLYVEDHCSAIDLVVHQGELGEVYNIGGNNERTNIQIVKTVLTELGKSESLIEYVQDRLGHDRRYGIDATKITQQLGWKPQFDFEKGMPKTIQWYLDNQSWWKRIQSGEYEEYYTKQYGLRR</sequence>
<keyword evidence="11" id="KW-1185">Reference proteome</keyword>
<dbReference type="GO" id="GO:0009225">
    <property type="term" value="P:nucleotide-sugar metabolic process"/>
    <property type="evidence" value="ECO:0007669"/>
    <property type="project" value="InterPro"/>
</dbReference>
<comment type="similarity">
    <text evidence="3 8">Belongs to the NAD(P)-dependent epimerase/dehydratase family. dTDP-glucose dehydratase subfamily.</text>
</comment>
<dbReference type="AlphaFoldDB" id="A0A6B8RTC8"/>
<dbReference type="OrthoDB" id="9811743at2"/>
<dbReference type="CDD" id="cd05246">
    <property type="entry name" value="dTDP_GD_SDR_e"/>
    <property type="match status" value="1"/>
</dbReference>
<dbReference type="SUPFAM" id="SSF51735">
    <property type="entry name" value="NAD(P)-binding Rossmann-fold domains"/>
    <property type="match status" value="1"/>
</dbReference>
<evidence type="ECO:0000256" key="6">
    <source>
        <dbReference type="ARBA" id="ARBA00023027"/>
    </source>
</evidence>
<evidence type="ECO:0000313" key="10">
    <source>
        <dbReference type="EMBL" id="QGQ98468.1"/>
    </source>
</evidence>
<evidence type="ECO:0000256" key="7">
    <source>
        <dbReference type="ARBA" id="ARBA00023239"/>
    </source>
</evidence>
<dbReference type="InterPro" id="IPR036291">
    <property type="entry name" value="NAD(P)-bd_dom_sf"/>
</dbReference>
<dbReference type="Gene3D" id="3.40.50.720">
    <property type="entry name" value="NAD(P)-binding Rossmann-like Domain"/>
    <property type="match status" value="1"/>
</dbReference>
<proteinExistence type="inferred from homology"/>
<evidence type="ECO:0000256" key="8">
    <source>
        <dbReference type="RuleBase" id="RU004473"/>
    </source>
</evidence>
<dbReference type="NCBIfam" id="TIGR01181">
    <property type="entry name" value="dTDP_gluc_dehyt"/>
    <property type="match status" value="1"/>
</dbReference>
<dbReference type="FunFam" id="3.40.50.720:FF:000304">
    <property type="entry name" value="UDP-glucose 4,6-dehydratase"/>
    <property type="match status" value="1"/>
</dbReference>